<protein>
    <submittedName>
        <fullName evidence="8">RNA polymerase ECF-type sigma factor</fullName>
    </submittedName>
</protein>
<keyword evidence="2" id="KW-0805">Transcription regulation</keyword>
<dbReference type="RefSeq" id="WP_036683539.1">
    <property type="nucleotide sequence ID" value="NZ_JNVM01000012.1"/>
</dbReference>
<dbReference type="NCBIfam" id="NF009195">
    <property type="entry name" value="PRK12543.1"/>
    <property type="match status" value="1"/>
</dbReference>
<evidence type="ECO:0000256" key="3">
    <source>
        <dbReference type="ARBA" id="ARBA00023082"/>
    </source>
</evidence>
<gene>
    <name evidence="8" type="ORF">ET33_05180</name>
</gene>
<dbReference type="OrthoDB" id="9785675at2"/>
<dbReference type="InterPro" id="IPR007630">
    <property type="entry name" value="RNA_pol_sigma70_r4"/>
</dbReference>
<organism evidence="8 9">
    <name type="scientific">Paenibacillus tyrfis</name>
    <dbReference type="NCBI Taxonomy" id="1501230"/>
    <lineage>
        <taxon>Bacteria</taxon>
        <taxon>Bacillati</taxon>
        <taxon>Bacillota</taxon>
        <taxon>Bacilli</taxon>
        <taxon>Bacillales</taxon>
        <taxon>Paenibacillaceae</taxon>
        <taxon>Paenibacillus</taxon>
    </lineage>
</organism>
<evidence type="ECO:0000259" key="6">
    <source>
        <dbReference type="Pfam" id="PF04542"/>
    </source>
</evidence>
<dbReference type="Pfam" id="PF04542">
    <property type="entry name" value="Sigma70_r2"/>
    <property type="match status" value="1"/>
</dbReference>
<dbReference type="PANTHER" id="PTHR43133">
    <property type="entry name" value="RNA POLYMERASE ECF-TYPE SIGMA FACTO"/>
    <property type="match status" value="1"/>
</dbReference>
<dbReference type="Proteomes" id="UP000028123">
    <property type="component" value="Unassembled WGS sequence"/>
</dbReference>
<reference evidence="8 9" key="1">
    <citation type="submission" date="2014-06" db="EMBL/GenBank/DDBJ databases">
        <title>Draft genome sequence of Paenibacillus sp. MSt1.</title>
        <authorList>
            <person name="Aw Y.K."/>
            <person name="Ong K.S."/>
            <person name="Gan H.M."/>
            <person name="Lee S.M."/>
        </authorList>
    </citation>
    <scope>NUCLEOTIDE SEQUENCE [LARGE SCALE GENOMIC DNA]</scope>
    <source>
        <strain evidence="8 9">MSt1</strain>
    </source>
</reference>
<name>A0A081P314_9BACL</name>
<dbReference type="eggNOG" id="COG1595">
    <property type="taxonomic scope" value="Bacteria"/>
</dbReference>
<sequence length="197" mass="23283">MTDSEWQYWIKQAKHGNEQAFQMIYEQSKDHVYRTVTLLIGSKQDACDVVSEVYAELFKSLAKYDGRKPFRSWLTGLVIRQTRNWNRKLWRKFRLHERSKLLETEERTPDTEELFLQHEHQHELIALVHKLPYKLRSVVVLRYYQEHTFDEIAELLDIPSGTVKSRHHAAMAKLRKQAAHLIETNEGGLAPCPSKIN</sequence>
<comment type="caution">
    <text evidence="8">The sequence shown here is derived from an EMBL/GenBank/DDBJ whole genome shotgun (WGS) entry which is preliminary data.</text>
</comment>
<dbReference type="GO" id="GO:0003677">
    <property type="term" value="F:DNA binding"/>
    <property type="evidence" value="ECO:0007669"/>
    <property type="project" value="UniProtKB-KW"/>
</dbReference>
<evidence type="ECO:0000256" key="5">
    <source>
        <dbReference type="ARBA" id="ARBA00023163"/>
    </source>
</evidence>
<dbReference type="Pfam" id="PF04545">
    <property type="entry name" value="Sigma70_r4"/>
    <property type="match status" value="1"/>
</dbReference>
<dbReference type="InterPro" id="IPR013324">
    <property type="entry name" value="RNA_pol_sigma_r3/r4-like"/>
</dbReference>
<dbReference type="InterPro" id="IPR013325">
    <property type="entry name" value="RNA_pol_sigma_r2"/>
</dbReference>
<comment type="similarity">
    <text evidence="1">Belongs to the sigma-70 factor family. ECF subfamily.</text>
</comment>
<keyword evidence="5" id="KW-0804">Transcription</keyword>
<dbReference type="InterPro" id="IPR036388">
    <property type="entry name" value="WH-like_DNA-bd_sf"/>
</dbReference>
<evidence type="ECO:0000313" key="8">
    <source>
        <dbReference type="EMBL" id="KEQ25087.1"/>
    </source>
</evidence>
<evidence type="ECO:0000256" key="4">
    <source>
        <dbReference type="ARBA" id="ARBA00023125"/>
    </source>
</evidence>
<dbReference type="GO" id="GO:0006352">
    <property type="term" value="P:DNA-templated transcription initiation"/>
    <property type="evidence" value="ECO:0007669"/>
    <property type="project" value="InterPro"/>
</dbReference>
<dbReference type="SUPFAM" id="SSF88946">
    <property type="entry name" value="Sigma2 domain of RNA polymerase sigma factors"/>
    <property type="match status" value="1"/>
</dbReference>
<keyword evidence="4" id="KW-0238">DNA-binding</keyword>
<dbReference type="CDD" id="cd06171">
    <property type="entry name" value="Sigma70_r4"/>
    <property type="match status" value="1"/>
</dbReference>
<proteinExistence type="inferred from homology"/>
<keyword evidence="9" id="KW-1185">Reference proteome</keyword>
<dbReference type="SUPFAM" id="SSF88659">
    <property type="entry name" value="Sigma3 and sigma4 domains of RNA polymerase sigma factors"/>
    <property type="match status" value="1"/>
</dbReference>
<dbReference type="InterPro" id="IPR014284">
    <property type="entry name" value="RNA_pol_sigma-70_dom"/>
</dbReference>
<accession>A0A081P314</accession>
<evidence type="ECO:0000313" key="9">
    <source>
        <dbReference type="Proteomes" id="UP000028123"/>
    </source>
</evidence>
<feature type="domain" description="RNA polymerase sigma-70 region 4" evidence="7">
    <location>
        <begin position="129"/>
        <end position="176"/>
    </location>
</feature>
<dbReference type="Gene3D" id="1.10.1740.10">
    <property type="match status" value="1"/>
</dbReference>
<evidence type="ECO:0000256" key="2">
    <source>
        <dbReference type="ARBA" id="ARBA00023015"/>
    </source>
</evidence>
<evidence type="ECO:0000256" key="1">
    <source>
        <dbReference type="ARBA" id="ARBA00010641"/>
    </source>
</evidence>
<dbReference type="InterPro" id="IPR007627">
    <property type="entry name" value="RNA_pol_sigma70_r2"/>
</dbReference>
<dbReference type="Gene3D" id="1.10.10.10">
    <property type="entry name" value="Winged helix-like DNA-binding domain superfamily/Winged helix DNA-binding domain"/>
    <property type="match status" value="1"/>
</dbReference>
<dbReference type="EMBL" id="JNVM01000012">
    <property type="protein sequence ID" value="KEQ25087.1"/>
    <property type="molecule type" value="Genomic_DNA"/>
</dbReference>
<feature type="domain" description="RNA polymerase sigma-70 region 2" evidence="6">
    <location>
        <begin position="24"/>
        <end position="91"/>
    </location>
</feature>
<evidence type="ECO:0000259" key="7">
    <source>
        <dbReference type="Pfam" id="PF04545"/>
    </source>
</evidence>
<dbReference type="PANTHER" id="PTHR43133:SF60">
    <property type="entry name" value="RNA POLYMERASE SIGMA FACTOR SIGV"/>
    <property type="match status" value="1"/>
</dbReference>
<dbReference type="AlphaFoldDB" id="A0A081P314"/>
<dbReference type="NCBIfam" id="TIGR02937">
    <property type="entry name" value="sigma70-ECF"/>
    <property type="match status" value="1"/>
</dbReference>
<dbReference type="GO" id="GO:0016987">
    <property type="term" value="F:sigma factor activity"/>
    <property type="evidence" value="ECO:0007669"/>
    <property type="project" value="UniProtKB-KW"/>
</dbReference>
<dbReference type="InterPro" id="IPR039425">
    <property type="entry name" value="RNA_pol_sigma-70-like"/>
</dbReference>
<keyword evidence="3" id="KW-0731">Sigma factor</keyword>